<dbReference type="PANTHER" id="PTHR15901:SF15">
    <property type="entry name" value="TESTICULAR HAPLOID EXPRESSED GENE PROTEIN-LIKE"/>
    <property type="match status" value="1"/>
</dbReference>
<dbReference type="SMART" id="SM00705">
    <property type="entry name" value="THEG"/>
    <property type="match status" value="6"/>
</dbReference>
<name>A0AAE0Y0G3_9GAST</name>
<keyword evidence="1" id="KW-0677">Repeat</keyword>
<dbReference type="PANTHER" id="PTHR15901">
    <property type="entry name" value="TESTICULAR HAPLOID EXPRESSED GENE PROTEIN"/>
    <property type="match status" value="1"/>
</dbReference>
<dbReference type="InterPro" id="IPR042401">
    <property type="entry name" value="SPMAP2-like"/>
</dbReference>
<reference evidence="3" key="1">
    <citation type="journal article" date="2023" name="G3 (Bethesda)">
        <title>A reference genome for the long-term kleptoplast-retaining sea slug Elysia crispata morphotype clarki.</title>
        <authorList>
            <person name="Eastman K.E."/>
            <person name="Pendleton A.L."/>
            <person name="Shaikh M.A."/>
            <person name="Suttiyut T."/>
            <person name="Ogas R."/>
            <person name="Tomko P."/>
            <person name="Gavelis G."/>
            <person name="Widhalm J.R."/>
            <person name="Wisecaver J.H."/>
        </authorList>
    </citation>
    <scope>NUCLEOTIDE SEQUENCE</scope>
    <source>
        <strain evidence="3">ECLA1</strain>
    </source>
</reference>
<evidence type="ECO:0000256" key="2">
    <source>
        <dbReference type="SAM" id="MobiDB-lite"/>
    </source>
</evidence>
<dbReference type="Proteomes" id="UP001283361">
    <property type="component" value="Unassembled WGS sequence"/>
</dbReference>
<feature type="compositionally biased region" description="Basic and acidic residues" evidence="2">
    <location>
        <begin position="1"/>
        <end position="17"/>
    </location>
</feature>
<feature type="region of interest" description="Disordered" evidence="2">
    <location>
        <begin position="1"/>
        <end position="21"/>
    </location>
</feature>
<sequence length="328" mass="37040">MGQEREFGEYDEEDHRGTVVAQDGEYDRIRTRGRERFKYLAQHKDPKVQWWTSVGPEQNWGTQETIWPLNRATQSATTTPRVDLLSQPKKNFQTGVHVNRPIWQYSCGRTSALSVVDPNAMQGSASERVQQLAMPKAYPQHVPNRYEFMYSCGRVSPIWDVSASTLAAPSEPRPRTVDLSGHKRPHALFQPERSVPWEVSTLAKTHRPSGRTQDLSTPKLRAEGPFREPQWPISENALNAVASPRCTELARAKSLADGFQHAREIQWPVSKAARRATASGRLSDLATPIQRVNMNILQFNPDAFQVKPLALKAQLSSRVAELAMPINR</sequence>
<evidence type="ECO:0000313" key="4">
    <source>
        <dbReference type="Proteomes" id="UP001283361"/>
    </source>
</evidence>
<dbReference type="InterPro" id="IPR006623">
    <property type="entry name" value="THEG"/>
</dbReference>
<evidence type="ECO:0008006" key="5">
    <source>
        <dbReference type="Google" id="ProtNLM"/>
    </source>
</evidence>
<organism evidence="3 4">
    <name type="scientific">Elysia crispata</name>
    <name type="common">lettuce slug</name>
    <dbReference type="NCBI Taxonomy" id="231223"/>
    <lineage>
        <taxon>Eukaryota</taxon>
        <taxon>Metazoa</taxon>
        <taxon>Spiralia</taxon>
        <taxon>Lophotrochozoa</taxon>
        <taxon>Mollusca</taxon>
        <taxon>Gastropoda</taxon>
        <taxon>Heterobranchia</taxon>
        <taxon>Euthyneura</taxon>
        <taxon>Panpulmonata</taxon>
        <taxon>Sacoglossa</taxon>
        <taxon>Placobranchoidea</taxon>
        <taxon>Plakobranchidae</taxon>
        <taxon>Elysia</taxon>
    </lineage>
</organism>
<comment type="caution">
    <text evidence="3">The sequence shown here is derived from an EMBL/GenBank/DDBJ whole genome shotgun (WGS) entry which is preliminary data.</text>
</comment>
<evidence type="ECO:0000256" key="1">
    <source>
        <dbReference type="ARBA" id="ARBA00022737"/>
    </source>
</evidence>
<gene>
    <name evidence="3" type="ORF">RRG08_022121</name>
</gene>
<feature type="region of interest" description="Disordered" evidence="2">
    <location>
        <begin position="204"/>
        <end position="227"/>
    </location>
</feature>
<keyword evidence="4" id="KW-1185">Reference proteome</keyword>
<dbReference type="Pfam" id="PF14912">
    <property type="entry name" value="THEG"/>
    <property type="match status" value="3"/>
</dbReference>
<proteinExistence type="predicted"/>
<accession>A0AAE0Y0G3</accession>
<protein>
    <recommendedName>
        <fullName evidence="5">Testicular haploid expressed gene protein-like</fullName>
    </recommendedName>
</protein>
<dbReference type="EMBL" id="JAWDGP010007208">
    <property type="protein sequence ID" value="KAK3728070.1"/>
    <property type="molecule type" value="Genomic_DNA"/>
</dbReference>
<dbReference type="AlphaFoldDB" id="A0AAE0Y0G3"/>
<evidence type="ECO:0000313" key="3">
    <source>
        <dbReference type="EMBL" id="KAK3728070.1"/>
    </source>
</evidence>